<reference evidence="13" key="1">
    <citation type="submission" date="2017-01" db="EMBL/GenBank/DDBJ databases">
        <title>Comparative genomics of anhydrobiosis in the tardigrade Hypsibius dujardini.</title>
        <authorList>
            <person name="Yoshida Y."/>
            <person name="Koutsovoulos G."/>
            <person name="Laetsch D."/>
            <person name="Stevens L."/>
            <person name="Kumar S."/>
            <person name="Horikawa D."/>
            <person name="Ishino K."/>
            <person name="Komine S."/>
            <person name="Tomita M."/>
            <person name="Blaxter M."/>
            <person name="Arakawa K."/>
        </authorList>
    </citation>
    <scope>NUCLEOTIDE SEQUENCE [LARGE SCALE GENOMIC DNA]</scope>
    <source>
        <strain evidence="13">Z151</strain>
    </source>
</reference>
<evidence type="ECO:0000256" key="1">
    <source>
        <dbReference type="ARBA" id="ARBA00004123"/>
    </source>
</evidence>
<dbReference type="Gene3D" id="1.10.565.10">
    <property type="entry name" value="Retinoid X Receptor"/>
    <property type="match status" value="1"/>
</dbReference>
<dbReference type="InterPro" id="IPR001628">
    <property type="entry name" value="Znf_hrmn_rcpt"/>
</dbReference>
<dbReference type="PRINTS" id="PR00047">
    <property type="entry name" value="STROIDFINGER"/>
</dbReference>
<keyword evidence="9" id="KW-0539">Nucleus</keyword>
<keyword evidence="4" id="KW-0862">Zinc</keyword>
<dbReference type="InterPro" id="IPR013088">
    <property type="entry name" value="Znf_NHR/GATA"/>
</dbReference>
<dbReference type="EMBL" id="MTYJ01000376">
    <property type="protein sequence ID" value="OWA54158.1"/>
    <property type="molecule type" value="Genomic_DNA"/>
</dbReference>
<dbReference type="SMART" id="SM00399">
    <property type="entry name" value="ZnF_C4"/>
    <property type="match status" value="1"/>
</dbReference>
<dbReference type="GO" id="GO:0043565">
    <property type="term" value="F:sequence-specific DNA binding"/>
    <property type="evidence" value="ECO:0007669"/>
    <property type="project" value="InterPro"/>
</dbReference>
<dbReference type="PANTHER" id="PTHR24083">
    <property type="entry name" value="NUCLEAR HORMONE RECEPTOR"/>
    <property type="match status" value="1"/>
</dbReference>
<evidence type="ECO:0000256" key="5">
    <source>
        <dbReference type="ARBA" id="ARBA00023015"/>
    </source>
</evidence>
<accession>A0A9X6NK80</accession>
<feature type="compositionally biased region" description="Basic residues" evidence="10">
    <location>
        <begin position="89"/>
        <end position="99"/>
    </location>
</feature>
<dbReference type="InterPro" id="IPR035500">
    <property type="entry name" value="NHR-like_dom_sf"/>
</dbReference>
<evidence type="ECO:0000256" key="2">
    <source>
        <dbReference type="ARBA" id="ARBA00022723"/>
    </source>
</evidence>
<evidence type="ECO:0000256" key="7">
    <source>
        <dbReference type="ARBA" id="ARBA00023163"/>
    </source>
</evidence>
<evidence type="ECO:0000256" key="6">
    <source>
        <dbReference type="ARBA" id="ARBA00023125"/>
    </source>
</evidence>
<evidence type="ECO:0000259" key="11">
    <source>
        <dbReference type="PROSITE" id="PS51030"/>
    </source>
</evidence>
<dbReference type="SUPFAM" id="SSF48508">
    <property type="entry name" value="Nuclear receptor ligand-binding domain"/>
    <property type="match status" value="1"/>
</dbReference>
<gene>
    <name evidence="12" type="ORF">BV898_18574</name>
</gene>
<feature type="domain" description="Nuclear receptor" evidence="11">
    <location>
        <begin position="8"/>
        <end position="84"/>
    </location>
</feature>
<evidence type="ECO:0000256" key="9">
    <source>
        <dbReference type="ARBA" id="ARBA00023242"/>
    </source>
</evidence>
<keyword evidence="5" id="KW-0805">Transcription regulation</keyword>
<feature type="compositionally biased region" description="Polar residues" evidence="10">
    <location>
        <begin position="101"/>
        <end position="119"/>
    </location>
</feature>
<dbReference type="Pfam" id="PF00105">
    <property type="entry name" value="zf-C4"/>
    <property type="match status" value="1"/>
</dbReference>
<organism evidence="12 13">
    <name type="scientific">Hypsibius exemplaris</name>
    <name type="common">Freshwater tardigrade</name>
    <dbReference type="NCBI Taxonomy" id="2072580"/>
    <lineage>
        <taxon>Eukaryota</taxon>
        <taxon>Metazoa</taxon>
        <taxon>Ecdysozoa</taxon>
        <taxon>Tardigrada</taxon>
        <taxon>Eutardigrada</taxon>
        <taxon>Parachela</taxon>
        <taxon>Hypsibioidea</taxon>
        <taxon>Hypsibiidae</taxon>
        <taxon>Hypsibius</taxon>
    </lineage>
</organism>
<keyword evidence="2" id="KW-0479">Metal-binding</keyword>
<keyword evidence="7" id="KW-0804">Transcription</keyword>
<dbReference type="GO" id="GO:0005634">
    <property type="term" value="C:nucleus"/>
    <property type="evidence" value="ECO:0007669"/>
    <property type="project" value="UniProtKB-SubCell"/>
</dbReference>
<dbReference type="CDD" id="cd06957">
    <property type="entry name" value="NR_DBD_PNR_like_2"/>
    <property type="match status" value="1"/>
</dbReference>
<keyword evidence="3" id="KW-0863">Zinc-finger</keyword>
<dbReference type="GO" id="GO:0008270">
    <property type="term" value="F:zinc ion binding"/>
    <property type="evidence" value="ECO:0007669"/>
    <property type="project" value="UniProtKB-KW"/>
</dbReference>
<dbReference type="SUPFAM" id="SSF57716">
    <property type="entry name" value="Glucocorticoid receptor-like (DNA-binding domain)"/>
    <property type="match status" value="1"/>
</dbReference>
<evidence type="ECO:0000256" key="10">
    <source>
        <dbReference type="SAM" id="MobiDB-lite"/>
    </source>
</evidence>
<evidence type="ECO:0000313" key="12">
    <source>
        <dbReference type="EMBL" id="OWA54158.1"/>
    </source>
</evidence>
<keyword evidence="6" id="KW-0238">DNA-binding</keyword>
<evidence type="ECO:0000256" key="3">
    <source>
        <dbReference type="ARBA" id="ARBA00022771"/>
    </source>
</evidence>
<keyword evidence="13" id="KW-1185">Reference proteome</keyword>
<evidence type="ECO:0000256" key="8">
    <source>
        <dbReference type="ARBA" id="ARBA00023170"/>
    </source>
</evidence>
<dbReference type="GO" id="GO:0006357">
    <property type="term" value="P:regulation of transcription by RNA polymerase II"/>
    <property type="evidence" value="ECO:0007669"/>
    <property type="project" value="UniProtKB-ARBA"/>
</dbReference>
<keyword evidence="8 12" id="KW-0675">Receptor</keyword>
<comment type="subcellular location">
    <subcellularLocation>
        <location evidence="1">Nucleus</location>
    </subcellularLocation>
</comment>
<feature type="region of interest" description="Disordered" evidence="10">
    <location>
        <begin position="83"/>
        <end position="152"/>
    </location>
</feature>
<protein>
    <submittedName>
        <fullName evidence="12">Nuclear receptor subfamily 2 group E member 1</fullName>
    </submittedName>
</protein>
<dbReference type="OrthoDB" id="5771769at2759"/>
<proteinExistence type="predicted"/>
<dbReference type="PROSITE" id="PS00031">
    <property type="entry name" value="NUCLEAR_REC_DBD_1"/>
    <property type="match status" value="1"/>
</dbReference>
<evidence type="ECO:0000313" key="13">
    <source>
        <dbReference type="Proteomes" id="UP000192578"/>
    </source>
</evidence>
<dbReference type="Gene3D" id="3.30.50.10">
    <property type="entry name" value="Erythroid Transcription Factor GATA-1, subunit A"/>
    <property type="match status" value="1"/>
</dbReference>
<evidence type="ECO:0000256" key="4">
    <source>
        <dbReference type="ARBA" id="ARBA00022833"/>
    </source>
</evidence>
<comment type="caution">
    <text evidence="12">The sequence shown here is derived from an EMBL/GenBank/DDBJ whole genome shotgun (WGS) entry which is preliminary data.</text>
</comment>
<dbReference type="GO" id="GO:0003700">
    <property type="term" value="F:DNA-binding transcription factor activity"/>
    <property type="evidence" value="ECO:0007669"/>
    <property type="project" value="InterPro"/>
</dbReference>
<name>A0A9X6NK80_HYPEX</name>
<dbReference type="InterPro" id="IPR050274">
    <property type="entry name" value="Nuclear_hormone_rcpt_NR2"/>
</dbReference>
<dbReference type="AlphaFoldDB" id="A0A9X6NK80"/>
<dbReference type="FunFam" id="3.30.50.10:FF:000006">
    <property type="entry name" value="Nuclear receptor subfamily 5 group A member"/>
    <property type="match status" value="1"/>
</dbReference>
<sequence length="376" mass="42085">MGRTLPIPVTCEVCGDRSFGRHYGVYCCDGCSCFFKRSIRRQISYTCISGTGNCAVDKARRNWCPACRLQKCFKVNMNKTAVQDERGPRKSHARQKRHPSLASSGMVPSSSRQQTLSTSHHVDAHSVRALDLKQRRAPGSQETLRTARLPHAAVHGLTASATTHGLASETTGAPQQRNRLLYKPDRQSAFMGVIPAREMGNAAHAPLSASIQHFRFLLCERIQRTEFMHLVFPSEPKTGVEAVLNAIWPGLFLLHLSNGPWMEGVCSALWTKGGADSNFLVKLLLRCRDTQLDAAEFAVIESLIVVQNLQGIRLSPFLMELQERLHGFLWTHCTVTQQSAPTLRFAKFQMLVNQLRRVKPEQVQQEFLCLNLSSPH</sequence>
<dbReference type="PROSITE" id="PS51030">
    <property type="entry name" value="NUCLEAR_REC_DBD_2"/>
    <property type="match status" value="1"/>
</dbReference>
<dbReference type="Proteomes" id="UP000192578">
    <property type="component" value="Unassembled WGS sequence"/>
</dbReference>
<feature type="compositionally biased region" description="Basic and acidic residues" evidence="10">
    <location>
        <begin position="120"/>
        <end position="134"/>
    </location>
</feature>